<dbReference type="InterPro" id="IPR001567">
    <property type="entry name" value="Pept_M3A_M3B_dom"/>
</dbReference>
<feature type="domain" description="Peptidase M3A/M3B catalytic" evidence="7">
    <location>
        <begin position="1"/>
        <end position="114"/>
    </location>
</feature>
<dbReference type="GO" id="GO:0004222">
    <property type="term" value="F:metalloendopeptidase activity"/>
    <property type="evidence" value="ECO:0007669"/>
    <property type="project" value="InterPro"/>
</dbReference>
<dbReference type="EC" id="3.4.15.5" evidence="8"/>
<evidence type="ECO:0000256" key="5">
    <source>
        <dbReference type="ARBA" id="ARBA00023049"/>
    </source>
</evidence>
<dbReference type="GO" id="GO:0008241">
    <property type="term" value="F:peptidyl-dipeptidase activity"/>
    <property type="evidence" value="ECO:0007669"/>
    <property type="project" value="UniProtKB-EC"/>
</dbReference>
<keyword evidence="1 6" id="KW-0645">Protease</keyword>
<dbReference type="PANTHER" id="PTHR43660:SF1">
    <property type="entry name" value="DIPEPTIDYL CARBOXYPEPTIDASE"/>
    <property type="match status" value="1"/>
</dbReference>
<dbReference type="Proteomes" id="UP000307968">
    <property type="component" value="Chromosome"/>
</dbReference>
<protein>
    <submittedName>
        <fullName evidence="8">Peptidyl-dipeptidase dcp</fullName>
        <ecNumber evidence="8">3.4.15.5</ecNumber>
    </submittedName>
</protein>
<organism evidence="8 9">
    <name type="scientific">Serratia rubidaea</name>
    <name type="common">Serratia marinorubra</name>
    <dbReference type="NCBI Taxonomy" id="61652"/>
    <lineage>
        <taxon>Bacteria</taxon>
        <taxon>Pseudomonadati</taxon>
        <taxon>Pseudomonadota</taxon>
        <taxon>Gammaproteobacteria</taxon>
        <taxon>Enterobacterales</taxon>
        <taxon>Yersiniaceae</taxon>
        <taxon>Serratia</taxon>
    </lineage>
</organism>
<reference evidence="8 9" key="1">
    <citation type="submission" date="2019-05" db="EMBL/GenBank/DDBJ databases">
        <authorList>
            <consortium name="Pathogen Informatics"/>
        </authorList>
    </citation>
    <scope>NUCLEOTIDE SEQUENCE [LARGE SCALE GENOMIC DNA]</scope>
    <source>
        <strain evidence="8 9">NCTC12971</strain>
    </source>
</reference>
<name>A0A4U9HGE2_SERRU</name>
<accession>A0A4U9HGE2</accession>
<keyword evidence="3 6" id="KW-0378">Hydrolase</keyword>
<proteinExistence type="inferred from homology"/>
<dbReference type="GO" id="GO:0004180">
    <property type="term" value="F:carboxypeptidase activity"/>
    <property type="evidence" value="ECO:0007669"/>
    <property type="project" value="UniProtKB-KW"/>
</dbReference>
<dbReference type="InterPro" id="IPR045090">
    <property type="entry name" value="Pept_M3A_M3B"/>
</dbReference>
<dbReference type="EMBL" id="LR590463">
    <property type="protein sequence ID" value="VTP63098.1"/>
    <property type="molecule type" value="Genomic_DNA"/>
</dbReference>
<dbReference type="GO" id="GO:0006508">
    <property type="term" value="P:proteolysis"/>
    <property type="evidence" value="ECO:0007669"/>
    <property type="project" value="UniProtKB-KW"/>
</dbReference>
<comment type="similarity">
    <text evidence="6">Belongs to the peptidase M3 family.</text>
</comment>
<evidence type="ECO:0000313" key="8">
    <source>
        <dbReference type="EMBL" id="VTP63098.1"/>
    </source>
</evidence>
<keyword evidence="2 6" id="KW-0479">Metal-binding</keyword>
<evidence type="ECO:0000256" key="4">
    <source>
        <dbReference type="ARBA" id="ARBA00022833"/>
    </source>
</evidence>
<evidence type="ECO:0000256" key="1">
    <source>
        <dbReference type="ARBA" id="ARBA00022670"/>
    </source>
</evidence>
<evidence type="ECO:0000256" key="2">
    <source>
        <dbReference type="ARBA" id="ARBA00022723"/>
    </source>
</evidence>
<keyword evidence="5 6" id="KW-0482">Metalloprotease</keyword>
<dbReference type="AlphaFoldDB" id="A0A4U9HGE2"/>
<gene>
    <name evidence="8" type="primary">dcp_2</name>
    <name evidence="8" type="ORF">NCTC12971_02970</name>
</gene>
<evidence type="ECO:0000313" key="9">
    <source>
        <dbReference type="Proteomes" id="UP000307968"/>
    </source>
</evidence>
<keyword evidence="4 6" id="KW-0862">Zinc</keyword>
<dbReference type="PANTHER" id="PTHR43660">
    <property type="entry name" value="DIPEPTIDYL CARBOXYPEPTIDASE"/>
    <property type="match status" value="1"/>
</dbReference>
<dbReference type="SUPFAM" id="SSF55486">
    <property type="entry name" value="Metalloproteases ('zincins'), catalytic domain"/>
    <property type="match status" value="1"/>
</dbReference>
<evidence type="ECO:0000256" key="6">
    <source>
        <dbReference type="RuleBase" id="RU003435"/>
    </source>
</evidence>
<evidence type="ECO:0000256" key="3">
    <source>
        <dbReference type="ARBA" id="ARBA00022801"/>
    </source>
</evidence>
<dbReference type="GO" id="GO:0005829">
    <property type="term" value="C:cytosol"/>
    <property type="evidence" value="ECO:0007669"/>
    <property type="project" value="TreeGrafter"/>
</dbReference>
<dbReference type="Pfam" id="PF01432">
    <property type="entry name" value="Peptidase_M3"/>
    <property type="match status" value="1"/>
</dbReference>
<evidence type="ECO:0000259" key="7">
    <source>
        <dbReference type="Pfam" id="PF01432"/>
    </source>
</evidence>
<dbReference type="GO" id="GO:0046872">
    <property type="term" value="F:metal ion binding"/>
    <property type="evidence" value="ECO:0007669"/>
    <property type="project" value="UniProtKB-UniRule"/>
</dbReference>
<dbReference type="Gene3D" id="1.10.1370.40">
    <property type="match status" value="1"/>
</dbReference>
<keyword evidence="8" id="KW-0121">Carboxypeptidase</keyword>
<sequence length="116" mass="13644">MAKTPKAALSFMRDIVPAATARAQREAKDIQAVIDRQKGDFKLVAWDWQYYAEQVRKEKYDLDESQIKPYFELNNVLNNGVFYAANLLYGISFKQRKDIPVYQPDVRVYEVFDKDR</sequence>
<comment type="cofactor">
    <cofactor evidence="6">
        <name>Zn(2+)</name>
        <dbReference type="ChEBI" id="CHEBI:29105"/>
    </cofactor>
    <text evidence="6">Binds 1 zinc ion.</text>
</comment>